<dbReference type="GO" id="GO:0005739">
    <property type="term" value="C:mitochondrion"/>
    <property type="evidence" value="ECO:0007669"/>
    <property type="project" value="UniProtKB-SubCell"/>
</dbReference>
<name>A0A2R6NX23_9APHY</name>
<accession>A0A2R6NX23</accession>
<evidence type="ECO:0000256" key="1">
    <source>
        <dbReference type="ARBA" id="ARBA00004173"/>
    </source>
</evidence>
<evidence type="ECO:0000256" key="5">
    <source>
        <dbReference type="ARBA" id="ARBA00023128"/>
    </source>
</evidence>
<protein>
    <recommendedName>
        <fullName evidence="3">Altered inheritance of mitochondria protein 9, mitochondrial</fullName>
    </recommendedName>
    <alternativeName>
        <fullName evidence="6">Found in mitochondrial proteome protein 29</fullName>
    </alternativeName>
</protein>
<comment type="caution">
    <text evidence="7">The sequence shown here is derived from an EMBL/GenBank/DDBJ whole genome shotgun (WGS) entry which is preliminary data.</text>
</comment>
<dbReference type="InterPro" id="IPR051035">
    <property type="entry name" value="Mito_inheritance_9"/>
</dbReference>
<dbReference type="Proteomes" id="UP000186601">
    <property type="component" value="Unassembled WGS sequence"/>
</dbReference>
<dbReference type="EMBL" id="MLYV02000716">
    <property type="protein sequence ID" value="PSR78909.1"/>
    <property type="molecule type" value="Genomic_DNA"/>
</dbReference>
<reference evidence="7 8" key="1">
    <citation type="submission" date="2018-02" db="EMBL/GenBank/DDBJ databases">
        <title>Genome sequence of the basidiomycete white-rot fungus Phlebia centrifuga.</title>
        <authorList>
            <person name="Granchi Z."/>
            <person name="Peng M."/>
            <person name="de Vries R.P."/>
            <person name="Hilden K."/>
            <person name="Makela M.R."/>
            <person name="Grigoriev I."/>
            <person name="Riley R."/>
        </authorList>
    </citation>
    <scope>NUCLEOTIDE SEQUENCE [LARGE SCALE GENOMIC DNA]</scope>
    <source>
        <strain evidence="7 8">FBCC195</strain>
    </source>
</reference>
<evidence type="ECO:0000256" key="2">
    <source>
        <dbReference type="ARBA" id="ARBA00005543"/>
    </source>
</evidence>
<dbReference type="AlphaFoldDB" id="A0A2R6NX23"/>
<evidence type="ECO:0000256" key="6">
    <source>
        <dbReference type="ARBA" id="ARBA00031849"/>
    </source>
</evidence>
<dbReference type="SUPFAM" id="SSF56112">
    <property type="entry name" value="Protein kinase-like (PK-like)"/>
    <property type="match status" value="1"/>
</dbReference>
<dbReference type="PANTHER" id="PTHR36091:SF1">
    <property type="entry name" value="ALTERED INHERITANCE OF MITOCHONDRIA PROTEIN 9, MITOCHONDRIAL"/>
    <property type="match status" value="1"/>
</dbReference>
<keyword evidence="8" id="KW-1185">Reference proteome</keyword>
<keyword evidence="5" id="KW-0496">Mitochondrion</keyword>
<dbReference type="InterPro" id="IPR011009">
    <property type="entry name" value="Kinase-like_dom_sf"/>
</dbReference>
<keyword evidence="4" id="KW-0809">Transit peptide</keyword>
<gene>
    <name evidence="7" type="ORF">PHLCEN_2v7258</name>
</gene>
<sequence>MPVAGPPWMTTASEVATMTFAREVLNVPAPRVLAWSSDAASNAVGSAYIIMEKIDGQILLDRWPLVTDGGDAATMLFEFAGIEKKFQRVPFSQIGSLYFKEDVSPELQDRPLFHAAACDLDDIFQAAAKRYRVGPISNRQWWRGERASMRLDRGPCKYL</sequence>
<dbReference type="PANTHER" id="PTHR36091">
    <property type="entry name" value="ALTERED INHERITANCE OF MITOCHONDRIA PROTEIN 9, MITOCHONDRIAL"/>
    <property type="match status" value="1"/>
</dbReference>
<proteinExistence type="inferred from homology"/>
<evidence type="ECO:0000313" key="8">
    <source>
        <dbReference type="Proteomes" id="UP000186601"/>
    </source>
</evidence>
<dbReference type="OrthoDB" id="2968323at2759"/>
<organism evidence="7 8">
    <name type="scientific">Hermanssonia centrifuga</name>
    <dbReference type="NCBI Taxonomy" id="98765"/>
    <lineage>
        <taxon>Eukaryota</taxon>
        <taxon>Fungi</taxon>
        <taxon>Dikarya</taxon>
        <taxon>Basidiomycota</taxon>
        <taxon>Agaricomycotina</taxon>
        <taxon>Agaricomycetes</taxon>
        <taxon>Polyporales</taxon>
        <taxon>Meruliaceae</taxon>
        <taxon>Hermanssonia</taxon>
    </lineage>
</organism>
<comment type="similarity">
    <text evidence="2">Belongs to the AIM9 family.</text>
</comment>
<evidence type="ECO:0000256" key="3">
    <source>
        <dbReference type="ARBA" id="ARBA00016197"/>
    </source>
</evidence>
<comment type="subcellular location">
    <subcellularLocation>
        <location evidence="1">Mitochondrion</location>
    </subcellularLocation>
</comment>
<evidence type="ECO:0000256" key="4">
    <source>
        <dbReference type="ARBA" id="ARBA00022946"/>
    </source>
</evidence>
<evidence type="ECO:0000313" key="7">
    <source>
        <dbReference type="EMBL" id="PSR78909.1"/>
    </source>
</evidence>